<proteinExistence type="predicted"/>
<reference evidence="1 2" key="1">
    <citation type="submission" date="2016-10" db="EMBL/GenBank/DDBJ databases">
        <authorList>
            <person name="de Groot N.N."/>
        </authorList>
    </citation>
    <scope>NUCLEOTIDE SEQUENCE [LARGE SCALE GENOMIC DNA]</scope>
    <source>
        <strain evidence="1 2">DSM 1736</strain>
    </source>
</reference>
<name>A0A1G9N860_9FIRM</name>
<evidence type="ECO:0000313" key="1">
    <source>
        <dbReference type="EMBL" id="SDL82640.1"/>
    </source>
</evidence>
<sequence length="76" mass="8730">MAKQYIAVTAQHNPDGTTKPLSIRWRDGRVYYSVDRVMDVRQAAALKAGGCGIRNTCRIHGRQVYLFEEEGKWFIE</sequence>
<accession>A0A1G9N860</accession>
<dbReference type="AlphaFoldDB" id="A0A1G9N860"/>
<organism evidence="1 2">
    <name type="scientific">Dendrosporobacter quercicolus</name>
    <dbReference type="NCBI Taxonomy" id="146817"/>
    <lineage>
        <taxon>Bacteria</taxon>
        <taxon>Bacillati</taxon>
        <taxon>Bacillota</taxon>
        <taxon>Negativicutes</taxon>
        <taxon>Selenomonadales</taxon>
        <taxon>Sporomusaceae</taxon>
        <taxon>Dendrosporobacter</taxon>
    </lineage>
</organism>
<dbReference type="STRING" id="146817.SAMN04488502_101925"/>
<dbReference type="EMBL" id="FNHB01000001">
    <property type="protein sequence ID" value="SDL82640.1"/>
    <property type="molecule type" value="Genomic_DNA"/>
</dbReference>
<dbReference type="RefSeq" id="WP_092068873.1">
    <property type="nucleotide sequence ID" value="NZ_FNHB01000001.1"/>
</dbReference>
<dbReference type="OrthoDB" id="1683857at2"/>
<dbReference type="Proteomes" id="UP000214880">
    <property type="component" value="Unassembled WGS sequence"/>
</dbReference>
<keyword evidence="2" id="KW-1185">Reference proteome</keyword>
<protein>
    <submittedName>
        <fullName evidence="1">Uncharacterized protein</fullName>
    </submittedName>
</protein>
<evidence type="ECO:0000313" key="2">
    <source>
        <dbReference type="Proteomes" id="UP000214880"/>
    </source>
</evidence>
<gene>
    <name evidence="1" type="ORF">SAMN04488502_101925</name>
</gene>